<reference evidence="3 4" key="1">
    <citation type="submission" date="2020-06" db="EMBL/GenBank/DDBJ databases">
        <title>Sulfitobacter algicola sp. nov., isolated from green algae.</title>
        <authorList>
            <person name="Wang C."/>
        </authorList>
    </citation>
    <scope>NUCLEOTIDE SEQUENCE [LARGE SCALE GENOMIC DNA]</scope>
    <source>
        <strain evidence="3 4">1151</strain>
    </source>
</reference>
<dbReference type="EMBL" id="JABUFE010000003">
    <property type="protein sequence ID" value="NSX54394.1"/>
    <property type="molecule type" value="Genomic_DNA"/>
</dbReference>
<gene>
    <name evidence="3" type="ORF">HRQ87_06225</name>
</gene>
<feature type="chain" id="PRO_5047072611" evidence="1">
    <location>
        <begin position="19"/>
        <end position="119"/>
    </location>
</feature>
<protein>
    <submittedName>
        <fullName evidence="3">DUF1311 domain-containing protein</fullName>
    </submittedName>
</protein>
<keyword evidence="4" id="KW-1185">Reference proteome</keyword>
<proteinExistence type="predicted"/>
<dbReference type="RefSeq" id="WP_174136406.1">
    <property type="nucleotide sequence ID" value="NZ_JABUFE010000003.1"/>
</dbReference>
<organism evidence="3 4">
    <name type="scientific">Parasulfitobacter algicola</name>
    <dbReference type="NCBI Taxonomy" id="2614809"/>
    <lineage>
        <taxon>Bacteria</taxon>
        <taxon>Pseudomonadati</taxon>
        <taxon>Pseudomonadota</taxon>
        <taxon>Alphaproteobacteria</taxon>
        <taxon>Rhodobacterales</taxon>
        <taxon>Roseobacteraceae</taxon>
        <taxon>Parasulfitobacter</taxon>
    </lineage>
</organism>
<sequence length="119" mass="13794">MRFYLFILAFLCPMALWADCMNTARTQPEMTNCAKTNWQTADNALNNAWSQLKPAYDCAGLGDDLLTAQRNWLTFRDTQCMAERNFYRGGSIEPMIYFVCLERLTERRTEDLLKMMGPA</sequence>
<evidence type="ECO:0000313" key="4">
    <source>
        <dbReference type="Proteomes" id="UP000777935"/>
    </source>
</evidence>
<comment type="caution">
    <text evidence="3">The sequence shown here is derived from an EMBL/GenBank/DDBJ whole genome shotgun (WGS) entry which is preliminary data.</text>
</comment>
<evidence type="ECO:0000313" key="3">
    <source>
        <dbReference type="EMBL" id="NSX54394.1"/>
    </source>
</evidence>
<evidence type="ECO:0000256" key="1">
    <source>
        <dbReference type="SAM" id="SignalP"/>
    </source>
</evidence>
<keyword evidence="1" id="KW-0732">Signal</keyword>
<feature type="domain" description="Lysozyme inhibitor LprI-like N-terminal" evidence="2">
    <location>
        <begin position="20"/>
        <end position="112"/>
    </location>
</feature>
<dbReference type="Gene3D" id="1.20.1270.180">
    <property type="match status" value="1"/>
</dbReference>
<dbReference type="InterPro" id="IPR009739">
    <property type="entry name" value="LprI-like_N"/>
</dbReference>
<dbReference type="Proteomes" id="UP000777935">
    <property type="component" value="Unassembled WGS sequence"/>
</dbReference>
<dbReference type="Pfam" id="PF07007">
    <property type="entry name" value="LprI"/>
    <property type="match status" value="1"/>
</dbReference>
<evidence type="ECO:0000259" key="2">
    <source>
        <dbReference type="Pfam" id="PF07007"/>
    </source>
</evidence>
<dbReference type="PANTHER" id="PTHR39176:SF1">
    <property type="entry name" value="PERIPLASMIC PROTEIN"/>
    <property type="match status" value="1"/>
</dbReference>
<feature type="signal peptide" evidence="1">
    <location>
        <begin position="1"/>
        <end position="18"/>
    </location>
</feature>
<dbReference type="PANTHER" id="PTHR39176">
    <property type="entry name" value="PERIPLASMIC PROTEIN-RELATED"/>
    <property type="match status" value="1"/>
</dbReference>
<accession>A0ABX2IND0</accession>
<name>A0ABX2IND0_9RHOB</name>